<feature type="region of interest" description="Disordered" evidence="2">
    <location>
        <begin position="116"/>
        <end position="135"/>
    </location>
</feature>
<evidence type="ECO:0008006" key="5">
    <source>
        <dbReference type="Google" id="ProtNLM"/>
    </source>
</evidence>
<organism evidence="3 4">
    <name type="scientific">Candidatus Uhrbacteria bacterium RIFCSPLOWO2_01_FULL_47_25</name>
    <dbReference type="NCBI Taxonomy" id="1802402"/>
    <lineage>
        <taxon>Bacteria</taxon>
        <taxon>Candidatus Uhriibacteriota</taxon>
    </lineage>
</organism>
<dbReference type="PANTHER" id="PTHR35024:SF4">
    <property type="entry name" value="POLYMER-FORMING CYTOSKELETAL PROTEIN"/>
    <property type="match status" value="1"/>
</dbReference>
<sequence>MFNKNQGAFEGATVIAEGVHVEGNFVGEGSMLICGAVQGTITTNQNLTIGKSAQIDANVKAESVVVSGHVKGNIAAKDRLELTPGSRVDGDVITKTLVVAEGAILNGKCTMGGIESGGIKPVNPKDNNGIKRPPV</sequence>
<evidence type="ECO:0000256" key="2">
    <source>
        <dbReference type="SAM" id="MobiDB-lite"/>
    </source>
</evidence>
<protein>
    <recommendedName>
        <fullName evidence="5">Cell shape determination protein CcmA</fullName>
    </recommendedName>
</protein>
<accession>A0A1F7US25</accession>
<comment type="similarity">
    <text evidence="1">Belongs to the bactofilin family.</text>
</comment>
<evidence type="ECO:0000313" key="4">
    <source>
        <dbReference type="Proteomes" id="UP000176846"/>
    </source>
</evidence>
<dbReference type="Pfam" id="PF04519">
    <property type="entry name" value="Bactofilin"/>
    <property type="match status" value="1"/>
</dbReference>
<name>A0A1F7US25_9BACT</name>
<dbReference type="EMBL" id="MGEK01000033">
    <property type="protein sequence ID" value="OGL81103.1"/>
    <property type="molecule type" value="Genomic_DNA"/>
</dbReference>
<reference evidence="3 4" key="1">
    <citation type="journal article" date="2016" name="Nat. Commun.">
        <title>Thousands of microbial genomes shed light on interconnected biogeochemical processes in an aquifer system.</title>
        <authorList>
            <person name="Anantharaman K."/>
            <person name="Brown C.T."/>
            <person name="Hug L.A."/>
            <person name="Sharon I."/>
            <person name="Castelle C.J."/>
            <person name="Probst A.J."/>
            <person name="Thomas B.C."/>
            <person name="Singh A."/>
            <person name="Wilkins M.J."/>
            <person name="Karaoz U."/>
            <person name="Brodie E.L."/>
            <person name="Williams K.H."/>
            <person name="Hubbard S.S."/>
            <person name="Banfield J.F."/>
        </authorList>
    </citation>
    <scope>NUCLEOTIDE SEQUENCE [LARGE SCALE GENOMIC DNA]</scope>
</reference>
<comment type="caution">
    <text evidence="3">The sequence shown here is derived from an EMBL/GenBank/DDBJ whole genome shotgun (WGS) entry which is preliminary data.</text>
</comment>
<evidence type="ECO:0000256" key="1">
    <source>
        <dbReference type="ARBA" id="ARBA00044755"/>
    </source>
</evidence>
<proteinExistence type="inferred from homology"/>
<dbReference type="InterPro" id="IPR007607">
    <property type="entry name" value="BacA/B"/>
</dbReference>
<dbReference type="PANTHER" id="PTHR35024">
    <property type="entry name" value="HYPOTHETICAL CYTOSOLIC PROTEIN"/>
    <property type="match status" value="1"/>
</dbReference>
<dbReference type="Proteomes" id="UP000176846">
    <property type="component" value="Unassembled WGS sequence"/>
</dbReference>
<evidence type="ECO:0000313" key="3">
    <source>
        <dbReference type="EMBL" id="OGL81103.1"/>
    </source>
</evidence>
<gene>
    <name evidence="3" type="ORF">A2936_00680</name>
</gene>
<dbReference type="AlphaFoldDB" id="A0A1F7US25"/>